<feature type="chain" id="PRO_5007896876" evidence="1">
    <location>
        <begin position="40"/>
        <end position="684"/>
    </location>
</feature>
<dbReference type="KEGG" id="ido:I598_2479"/>
<organism evidence="2 3">
    <name type="scientific">Isoptericola dokdonensis DS-3</name>
    <dbReference type="NCBI Taxonomy" id="1300344"/>
    <lineage>
        <taxon>Bacteria</taxon>
        <taxon>Bacillati</taxon>
        <taxon>Actinomycetota</taxon>
        <taxon>Actinomycetes</taxon>
        <taxon>Micrococcales</taxon>
        <taxon>Promicromonosporaceae</taxon>
        <taxon>Isoptericola</taxon>
    </lineage>
</organism>
<keyword evidence="1" id="KW-0732">Signal</keyword>
<accession>A0A168FKG3</accession>
<gene>
    <name evidence="2" type="ORF">I598_2479</name>
</gene>
<sequence length="684" mass="71230">MPASPLPAGRRRRSRALLTATTALALLVGPTLGAVPASADEPVPDPTPSVSAPTTPVVAPVVAPDPAELGVDGTAAVGGSLEVAEDATVWQPSAGLVFTYQWVADDVPIDGATAATFTPGADLAEAELAVDVTGTLPGDPPSSATVRVPVGTVAPATLTAPTPRITGRTEVGSTVTAVPGTWAGGTALTTTWLVGGVAVSTARTLTLKAEHAGRSLVLQVDGRLAGHTAASARTSPVTVAAAPAWPTPRIAGTVRVGAKVTAQAGTWPTGTRLAYRWYADGRAAPGADSRTLTIPAAQRGDRLTVRVTGTRSGAAAVTRTSAARTVAAGVLKTARPTLSGLVGGKAKVGKKLTAKPRTGAWTPDPTSVRYRWKADGRAISGATRSTYTPKAGQTGKKITVTVTGYRSGYTAKAASSSAVVVAKPFSRTTKPRITGNVRLGSTLRVVRGTWKPNPASLSYRWKANGKPIAGATGKTYRLRAADLNKRITVTVTGHRKASITTARTSAKTARVQLPKPALTRAGTFKVGRDIKPGTYVAYAYGDTWCTWSRRADAKNNRRGEIANDYGYGHRIVTIKASDEYFRTSGCGAWYKFYPVGGLKSRTPTDSVLQVGSQLRPGLYETSGPAYADNQCNWSRLRSFTGYTAPKGSKNVIARGAARAGDTVRIRSSDAGFETFGCRWTRISN</sequence>
<name>A0A168FKG3_9MICO</name>
<dbReference type="Proteomes" id="UP000076794">
    <property type="component" value="Chromosome"/>
</dbReference>
<evidence type="ECO:0000313" key="2">
    <source>
        <dbReference type="EMBL" id="ANC32016.1"/>
    </source>
</evidence>
<reference evidence="2 3" key="1">
    <citation type="submission" date="2016-01" db="EMBL/GenBank/DDBJ databases">
        <title>Complete genome sequence of a soil Actinobacterium, Isoptericola dokdonensis DS-3.</title>
        <authorList>
            <person name="Kwon S.-K."/>
            <person name="Kim J.F."/>
        </authorList>
    </citation>
    <scope>NUCLEOTIDE SEQUENCE [LARGE SCALE GENOMIC DNA]</scope>
    <source>
        <strain evidence="2 3">DS-3</strain>
    </source>
</reference>
<protein>
    <submittedName>
        <fullName evidence="2">Uncharacterized protein</fullName>
    </submittedName>
</protein>
<dbReference type="EMBL" id="CP014209">
    <property type="protein sequence ID" value="ANC32016.1"/>
    <property type="molecule type" value="Genomic_DNA"/>
</dbReference>
<feature type="signal peptide" evidence="1">
    <location>
        <begin position="1"/>
        <end position="39"/>
    </location>
</feature>
<dbReference type="PATRIC" id="fig|1300344.3.peg.2488"/>
<dbReference type="Gene3D" id="2.60.40.2700">
    <property type="match status" value="4"/>
</dbReference>
<dbReference type="STRING" id="1300344.I598_2479"/>
<keyword evidence="3" id="KW-1185">Reference proteome</keyword>
<dbReference type="OrthoDB" id="614750at2"/>
<dbReference type="AlphaFoldDB" id="A0A168FKG3"/>
<evidence type="ECO:0000313" key="3">
    <source>
        <dbReference type="Proteomes" id="UP000076794"/>
    </source>
</evidence>
<proteinExistence type="predicted"/>
<dbReference type="RefSeq" id="WP_068203209.1">
    <property type="nucleotide sequence ID" value="NZ_CP014209.1"/>
</dbReference>
<evidence type="ECO:0000256" key="1">
    <source>
        <dbReference type="SAM" id="SignalP"/>
    </source>
</evidence>